<keyword evidence="4 5" id="KW-0472">Membrane</keyword>
<evidence type="ECO:0000256" key="4">
    <source>
        <dbReference type="ARBA" id="ARBA00023136"/>
    </source>
</evidence>
<feature type="transmembrane region" description="Helical" evidence="5">
    <location>
        <begin position="159"/>
        <end position="182"/>
    </location>
</feature>
<dbReference type="GO" id="GO:0030026">
    <property type="term" value="P:intracellular manganese ion homeostasis"/>
    <property type="evidence" value="ECO:0007669"/>
    <property type="project" value="InterPro"/>
</dbReference>
<sequence>MNTPPQPRDISRPHEYDHRHADVSSGWLRATVFGAMDGLVSNIGLIAGIAAAGASNSIVAITGISGLIAGAISMALGEYTSVRTANEQLDAEVRTEREAHSRNPVGEQAELSALFARLGMHEETADVAASQVHANSESAVRVHLAHELGLSLDDRPSPWVAAFSSLLSFGVGAFIPIIPFVFGFGNLWVGLAFGGVGLLVAGGLAARTTKRNWFAGAARQLLFGGIAVAATYTIGMLLGVSNI</sequence>
<dbReference type="GO" id="GO:0012505">
    <property type="term" value="C:endomembrane system"/>
    <property type="evidence" value="ECO:0007669"/>
    <property type="project" value="UniProtKB-SubCell"/>
</dbReference>
<dbReference type="Proteomes" id="UP000032120">
    <property type="component" value="Unassembled WGS sequence"/>
</dbReference>
<accession>A0A0D0IN15</accession>
<gene>
    <name evidence="6" type="ORF">SD72_08795</name>
</gene>
<evidence type="ECO:0000256" key="5">
    <source>
        <dbReference type="SAM" id="Phobius"/>
    </source>
</evidence>
<evidence type="ECO:0000256" key="1">
    <source>
        <dbReference type="ARBA" id="ARBA00004127"/>
    </source>
</evidence>
<dbReference type="AlphaFoldDB" id="A0A0D0IN15"/>
<feature type="transmembrane region" description="Helical" evidence="5">
    <location>
        <begin position="221"/>
        <end position="240"/>
    </location>
</feature>
<reference evidence="6 7" key="1">
    <citation type="submission" date="2015-01" db="EMBL/GenBank/DDBJ databases">
        <title>Draft genome sequence of Leucobacter komagatae strain VKM ST2845.</title>
        <authorList>
            <person name="Karlyshev A.V."/>
            <person name="Kudryashova E.B."/>
        </authorList>
    </citation>
    <scope>NUCLEOTIDE SEQUENCE [LARGE SCALE GENOMIC DNA]</scope>
    <source>
        <strain evidence="6 7">VKM ST2845</strain>
    </source>
</reference>
<dbReference type="EMBL" id="JXSQ01000010">
    <property type="protein sequence ID" value="KIP52482.1"/>
    <property type="molecule type" value="Genomic_DNA"/>
</dbReference>
<feature type="transmembrane region" description="Helical" evidence="5">
    <location>
        <begin position="58"/>
        <end position="76"/>
    </location>
</feature>
<evidence type="ECO:0000313" key="7">
    <source>
        <dbReference type="Proteomes" id="UP000032120"/>
    </source>
</evidence>
<dbReference type="GO" id="GO:0005384">
    <property type="term" value="F:manganese ion transmembrane transporter activity"/>
    <property type="evidence" value="ECO:0007669"/>
    <property type="project" value="InterPro"/>
</dbReference>
<dbReference type="Pfam" id="PF01988">
    <property type="entry name" value="VIT1"/>
    <property type="match status" value="1"/>
</dbReference>
<comment type="caution">
    <text evidence="6">The sequence shown here is derived from an EMBL/GenBank/DDBJ whole genome shotgun (WGS) entry which is preliminary data.</text>
</comment>
<proteinExistence type="predicted"/>
<evidence type="ECO:0000256" key="2">
    <source>
        <dbReference type="ARBA" id="ARBA00022692"/>
    </source>
</evidence>
<organism evidence="6 7">
    <name type="scientific">Leucobacter komagatae</name>
    <dbReference type="NCBI Taxonomy" id="55969"/>
    <lineage>
        <taxon>Bacteria</taxon>
        <taxon>Bacillati</taxon>
        <taxon>Actinomycetota</taxon>
        <taxon>Actinomycetes</taxon>
        <taxon>Micrococcales</taxon>
        <taxon>Microbacteriaceae</taxon>
        <taxon>Leucobacter</taxon>
    </lineage>
</organism>
<feature type="transmembrane region" description="Helical" evidence="5">
    <location>
        <begin position="27"/>
        <end position="52"/>
    </location>
</feature>
<keyword evidence="2 5" id="KW-0812">Transmembrane</keyword>
<keyword evidence="7" id="KW-1185">Reference proteome</keyword>
<comment type="subcellular location">
    <subcellularLocation>
        <location evidence="1">Endomembrane system</location>
        <topology evidence="1">Multi-pass membrane protein</topology>
    </subcellularLocation>
</comment>
<name>A0A0D0IN15_9MICO</name>
<dbReference type="RefSeq" id="WP_042544083.1">
    <property type="nucleotide sequence ID" value="NZ_JXSQ01000010.1"/>
</dbReference>
<keyword evidence="3 5" id="KW-1133">Transmembrane helix</keyword>
<dbReference type="InterPro" id="IPR008217">
    <property type="entry name" value="Ccc1_fam"/>
</dbReference>
<protein>
    <submittedName>
        <fullName evidence="6">Membrane protein</fullName>
    </submittedName>
</protein>
<dbReference type="PANTHER" id="PTHR31851">
    <property type="entry name" value="FE(2+)/MN(2+) TRANSPORTER PCL1"/>
    <property type="match status" value="1"/>
</dbReference>
<evidence type="ECO:0000313" key="6">
    <source>
        <dbReference type="EMBL" id="KIP52482.1"/>
    </source>
</evidence>
<feature type="transmembrane region" description="Helical" evidence="5">
    <location>
        <begin position="188"/>
        <end position="209"/>
    </location>
</feature>
<evidence type="ECO:0000256" key="3">
    <source>
        <dbReference type="ARBA" id="ARBA00022989"/>
    </source>
</evidence>